<dbReference type="EMBL" id="DAAUQF010000015">
    <property type="protein sequence ID" value="HAF2395417.1"/>
    <property type="molecule type" value="Genomic_DNA"/>
</dbReference>
<reference evidence="2" key="1">
    <citation type="journal article" date="2018" name="Genome Biol.">
        <title>SKESA: strategic k-mer extension for scrupulous assemblies.</title>
        <authorList>
            <person name="Souvorov A."/>
            <person name="Agarwala R."/>
            <person name="Lipman D.J."/>
        </authorList>
    </citation>
    <scope>NUCLEOTIDE SEQUENCE</scope>
    <source>
        <strain evidence="1">MA.RM_380</strain>
        <strain evidence="2">MA.RM_440</strain>
    </source>
</reference>
<dbReference type="AlphaFoldDB" id="A0A744BXS0"/>
<sequence length="52" mass="5973">MSDFYTKKISLSGVPFFMGECEDSAKNGHLHQELLAPKSNKIFEKQIRQMVL</sequence>
<reference evidence="2" key="2">
    <citation type="submission" date="2020-02" db="EMBL/GenBank/DDBJ databases">
        <authorList>
            <consortium name="NCBI Pathogen Detection Project"/>
        </authorList>
    </citation>
    <scope>NUCLEOTIDE SEQUENCE</scope>
    <source>
        <strain evidence="1">MA.RM_380</strain>
        <strain evidence="2">MA.RM_440</strain>
    </source>
</reference>
<evidence type="ECO:0000313" key="1">
    <source>
        <dbReference type="EMBL" id="HAF1638775.1"/>
    </source>
</evidence>
<organism evidence="2">
    <name type="scientific">Salmonella enterica</name>
    <name type="common">Salmonella choleraesuis</name>
    <dbReference type="NCBI Taxonomy" id="28901"/>
    <lineage>
        <taxon>Bacteria</taxon>
        <taxon>Pseudomonadati</taxon>
        <taxon>Pseudomonadota</taxon>
        <taxon>Gammaproteobacteria</taxon>
        <taxon>Enterobacterales</taxon>
        <taxon>Enterobacteriaceae</taxon>
        <taxon>Salmonella</taxon>
    </lineage>
</organism>
<dbReference type="EMBL" id="DAAUKP010000013">
    <property type="protein sequence ID" value="HAF1638775.1"/>
    <property type="molecule type" value="Genomic_DNA"/>
</dbReference>
<evidence type="ECO:0000313" key="2">
    <source>
        <dbReference type="EMBL" id="HAF2395417.1"/>
    </source>
</evidence>
<protein>
    <submittedName>
        <fullName evidence="2">Uncharacterized protein</fullName>
    </submittedName>
</protein>
<comment type="caution">
    <text evidence="2">The sequence shown here is derived from an EMBL/GenBank/DDBJ whole genome shotgun (WGS) entry which is preliminary data.</text>
</comment>
<dbReference type="RefSeq" id="WP_023972292.1">
    <property type="nucleotide sequence ID" value="NZ_CP075111.1"/>
</dbReference>
<proteinExistence type="predicted"/>
<name>A0A744BXS0_SALER</name>
<gene>
    <name evidence="1" type="ORF">G8L78_004234</name>
    <name evidence="2" type="ORF">G9E68_004321</name>
</gene>
<accession>A0A744BXS0</accession>